<evidence type="ECO:0000313" key="1">
    <source>
        <dbReference type="EMBL" id="AGM15313.1"/>
    </source>
</evidence>
<accession>A0AC59EWJ7</accession>
<organism evidence="1 2">
    <name type="scientific">Phaeocystis globosa virus PgV-16T</name>
    <dbReference type="NCBI Taxonomy" id="3071227"/>
    <lineage>
        <taxon>Viruses</taxon>
        <taxon>Varidnaviria</taxon>
        <taxon>Bamfordvirae</taxon>
        <taxon>Nucleocytoviricota</taxon>
        <taxon>Megaviricetes</taxon>
        <taxon>Imitervirales</taxon>
        <taxon>Mesomimiviridae</taxon>
        <taxon>Tethysvirus</taxon>
        <taxon>Tethysvirus hollandense</taxon>
    </lineage>
</organism>
<sequence length="220" mass="25212">MGINKNVGCEESYQFICKHYRIDSVDELKKLLEDTYGIPETIPETKPAVKQEIVLPFCGNINPRCCKAVVYNHGLYTQCTKQTNDYTCKACSKLKYGDIESRVKCKTNEFVTPEGKKEIPYHKFIVKMEYKQEDVNEALHAAGIVYKFGEDTREPVKKGRGRPKKILVPETEEKKINKLEVTTVEIDGSMYFKTEENVLLNRDSYSVIGLYDNDSIVIDS</sequence>
<dbReference type="Proteomes" id="UP000204225">
    <property type="component" value="Segment"/>
</dbReference>
<name>A0AC59EWJ7_9VIRU</name>
<proteinExistence type="predicted"/>
<gene>
    <name evidence="1" type="ORF">PGCG_00001</name>
</gene>
<reference evidence="1 2" key="1">
    <citation type="journal article" date="2013" name="Proc. Natl. Acad. Sci. U.S.A.">
        <title>Genome of Phaeocystis globosa virus PgV-16T highlights the common ancestry of the largest known DNA viruses infecting eukaryotes.</title>
        <authorList>
            <person name="Santini S."/>
            <person name="Jeudy S."/>
            <person name="Bartoli J."/>
            <person name="Poirot O."/>
            <person name="Lescot M."/>
            <person name="Abergel C."/>
            <person name="Barbe V."/>
            <person name="Wommack K.E."/>
            <person name="Noordeloos A.A."/>
            <person name="Brussaard C.P."/>
            <person name="Claverie J.M."/>
        </authorList>
    </citation>
    <scope>NUCLEOTIDE SEQUENCE [LARGE SCALE GENOMIC DNA]</scope>
    <source>
        <strain evidence="1 2">16T</strain>
    </source>
</reference>
<evidence type="ECO:0000313" key="2">
    <source>
        <dbReference type="Proteomes" id="UP000204225"/>
    </source>
</evidence>
<keyword evidence="2" id="KW-1185">Reference proteome</keyword>
<protein>
    <submittedName>
        <fullName evidence="1">Uncharacterized protein</fullName>
    </submittedName>
</protein>
<dbReference type="EMBL" id="KC662249">
    <property type="protein sequence ID" value="AGM15313.1"/>
    <property type="molecule type" value="Genomic_DNA"/>
</dbReference>